<feature type="compositionally biased region" description="Polar residues" evidence="1">
    <location>
        <begin position="338"/>
        <end position="353"/>
    </location>
</feature>
<protein>
    <submittedName>
        <fullName evidence="2">Uncharacterized protein</fullName>
    </submittedName>
</protein>
<evidence type="ECO:0000256" key="1">
    <source>
        <dbReference type="SAM" id="MobiDB-lite"/>
    </source>
</evidence>
<feature type="compositionally biased region" description="Low complexity" evidence="1">
    <location>
        <begin position="224"/>
        <end position="239"/>
    </location>
</feature>
<name>A0A183LK62_9TREM</name>
<organism evidence="2 3">
    <name type="scientific">Schistosoma margrebowiei</name>
    <dbReference type="NCBI Taxonomy" id="48269"/>
    <lineage>
        <taxon>Eukaryota</taxon>
        <taxon>Metazoa</taxon>
        <taxon>Spiralia</taxon>
        <taxon>Lophotrochozoa</taxon>
        <taxon>Platyhelminthes</taxon>
        <taxon>Trematoda</taxon>
        <taxon>Digenea</taxon>
        <taxon>Strigeidida</taxon>
        <taxon>Schistosomatoidea</taxon>
        <taxon>Schistosomatidae</taxon>
        <taxon>Schistosoma</taxon>
    </lineage>
</organism>
<feature type="region of interest" description="Disordered" evidence="1">
    <location>
        <begin position="183"/>
        <end position="239"/>
    </location>
</feature>
<evidence type="ECO:0000313" key="2">
    <source>
        <dbReference type="EMBL" id="VDO60453.1"/>
    </source>
</evidence>
<feature type="compositionally biased region" description="Low complexity" evidence="1">
    <location>
        <begin position="146"/>
        <end position="159"/>
    </location>
</feature>
<evidence type="ECO:0000313" key="3">
    <source>
        <dbReference type="Proteomes" id="UP000277204"/>
    </source>
</evidence>
<feature type="compositionally biased region" description="Polar residues" evidence="1">
    <location>
        <begin position="128"/>
        <end position="145"/>
    </location>
</feature>
<feature type="compositionally biased region" description="Polar residues" evidence="1">
    <location>
        <begin position="26"/>
        <end position="76"/>
    </location>
</feature>
<dbReference type="AlphaFoldDB" id="A0A183LK62"/>
<sequence>MRIRHPRFDSPNQSPSTTNEMRKHLLNSSQGSSIKMSDSQQCKSRQSSPRLSSTDGHVSSISGMSESCDDPTNTYLNPDFTDPQLMTKCDSSGPSPLAMLARTCQNIGNIMDCGNSSNKFLSSNSNSIRKQSTVSSIPVTSGRITNHNNHNNNGNNNSNITKLNKPKVMNLNEVMSSSFNKRNTTSKYLSSNDTSRLNFSNTSGSVGTDLNNSVINTTGKTTRNNNSNNNNNNNDSVVSSLTLNHNTTRQQSPISISSTLFSPIHSTNKTESNLTSFNNNFIKSDDLYQTSNALAQLARLSSSFSLPETPKLNFTCFKNSNHSINNRNSWNDNRNSTDHITTTNNNSNIQHDPNSLKRMKRRTNSNSKYLNTSDECNSPPLAKRHTKDNNYSFIINSMNNYINNINNDSNSNYEFNNTPNINISSNMTTNIMNNRIQSPNYNNFLLNNEQLFKYKETNNLITNKDTHEKFSYQLARSFLDYFYGKLVNSINPESNIPSTTTISTTTTPNNNNNNTATATTTNITNNNHNHTLFKEDYNESVNPLCINNERRTLEWLTSTNLINRQHTMEQLNPIINHNVTNTTNTFPCLLCGQIFHGHTELCMHVYTHLLIFNLNESKKSNSIEDNMRLLHCETNQLQNNRSNGLLIGSKNDHSFMPFLFPPLPSQLTRSTLSMTTINTPTTVCSVNYNNNNNNNNNVQSHPINDTNHPFNPSDLFQSYLSQWIRSFSSSNSNNQLNDIITNHNQSSNLPWIPTDNTIMNKSIDYKTWQNILTTAYLYSLKDTTTTGTIKEQIPTTITNSNFLTSIPLQNSLHKNDNPNYYDIFLGSKPFITPFPQS</sequence>
<dbReference type="Proteomes" id="UP000277204">
    <property type="component" value="Unassembled WGS sequence"/>
</dbReference>
<proteinExistence type="predicted"/>
<keyword evidence="3" id="KW-1185">Reference proteome</keyword>
<reference evidence="2 3" key="1">
    <citation type="submission" date="2018-11" db="EMBL/GenBank/DDBJ databases">
        <authorList>
            <consortium name="Pathogen Informatics"/>
        </authorList>
    </citation>
    <scope>NUCLEOTIDE SEQUENCE [LARGE SCALE GENOMIC DNA]</scope>
    <source>
        <strain evidence="2 3">Zambia</strain>
    </source>
</reference>
<feature type="compositionally biased region" description="Polar residues" evidence="1">
    <location>
        <begin position="364"/>
        <end position="376"/>
    </location>
</feature>
<feature type="region of interest" description="Disordered" evidence="1">
    <location>
        <begin position="124"/>
        <end position="163"/>
    </location>
</feature>
<accession>A0A183LK62</accession>
<gene>
    <name evidence="2" type="ORF">SMRZ_LOCUS4189</name>
</gene>
<feature type="compositionally biased region" description="Polar residues" evidence="1">
    <location>
        <begin position="10"/>
        <end position="19"/>
    </location>
</feature>
<feature type="region of interest" description="Disordered" evidence="1">
    <location>
        <begin position="1"/>
        <end position="79"/>
    </location>
</feature>
<dbReference type="PROSITE" id="PS00028">
    <property type="entry name" value="ZINC_FINGER_C2H2_1"/>
    <property type="match status" value="1"/>
</dbReference>
<feature type="region of interest" description="Disordered" evidence="1">
    <location>
        <begin position="327"/>
        <end position="383"/>
    </location>
</feature>
<dbReference type="EMBL" id="UZAI01001302">
    <property type="protein sequence ID" value="VDO60453.1"/>
    <property type="molecule type" value="Genomic_DNA"/>
</dbReference>
<feature type="compositionally biased region" description="Polar residues" evidence="1">
    <location>
        <begin position="183"/>
        <end position="223"/>
    </location>
</feature>
<dbReference type="InterPro" id="IPR013087">
    <property type="entry name" value="Znf_C2H2_type"/>
</dbReference>
<dbReference type="PROSITE" id="PS50157">
    <property type="entry name" value="ZINC_FINGER_C2H2_2"/>
    <property type="match status" value="1"/>
</dbReference>